<feature type="transmembrane region" description="Helical" evidence="1">
    <location>
        <begin position="7"/>
        <end position="26"/>
    </location>
</feature>
<feature type="domain" description="Regulatory protein YycH-like" evidence="2">
    <location>
        <begin position="33"/>
        <end position="254"/>
    </location>
</feature>
<gene>
    <name evidence="3" type="ORF">ACFQ5J_09515</name>
</gene>
<reference evidence="4" key="1">
    <citation type="journal article" date="2019" name="Int. J. Syst. Evol. Microbiol.">
        <title>The Global Catalogue of Microorganisms (GCM) 10K type strain sequencing project: providing services to taxonomists for standard genome sequencing and annotation.</title>
        <authorList>
            <consortium name="The Broad Institute Genomics Platform"/>
            <consortium name="The Broad Institute Genome Sequencing Center for Infectious Disease"/>
            <person name="Wu L."/>
            <person name="Ma J."/>
        </authorList>
    </citation>
    <scope>NUCLEOTIDE SEQUENCE [LARGE SCALE GENOMIC DNA]</scope>
    <source>
        <strain evidence="4">CCM 8903</strain>
    </source>
</reference>
<organism evidence="3 4">
    <name type="scientific">Lacticaseibacillus baoqingensis</name>
    <dbReference type="NCBI Taxonomy" id="2486013"/>
    <lineage>
        <taxon>Bacteria</taxon>
        <taxon>Bacillati</taxon>
        <taxon>Bacillota</taxon>
        <taxon>Bacilli</taxon>
        <taxon>Lactobacillales</taxon>
        <taxon>Lactobacillaceae</taxon>
        <taxon>Lacticaseibacillus</taxon>
    </lineage>
</organism>
<protein>
    <submittedName>
        <fullName evidence="3">Two-component system regulatory protein YycI</fullName>
    </submittedName>
</protein>
<proteinExistence type="predicted"/>
<dbReference type="Gene3D" id="2.40.128.690">
    <property type="entry name" value="YycH protein, domain 3-like"/>
    <property type="match status" value="1"/>
</dbReference>
<evidence type="ECO:0000313" key="3">
    <source>
        <dbReference type="EMBL" id="MFD1485467.1"/>
    </source>
</evidence>
<keyword evidence="1" id="KW-0812">Transmembrane</keyword>
<keyword evidence="1" id="KW-1133">Transmembrane helix</keyword>
<dbReference type="RefSeq" id="WP_125751220.1">
    <property type="nucleotide sequence ID" value="NZ_JBHTON010000029.1"/>
</dbReference>
<name>A0ABW4E6F7_9LACO</name>
<keyword evidence="4" id="KW-1185">Reference proteome</keyword>
<evidence type="ECO:0000256" key="1">
    <source>
        <dbReference type="SAM" id="Phobius"/>
    </source>
</evidence>
<accession>A0ABW4E6F7</accession>
<dbReference type="EMBL" id="JBHTON010000029">
    <property type="protein sequence ID" value="MFD1485467.1"/>
    <property type="molecule type" value="Genomic_DNA"/>
</dbReference>
<dbReference type="Pfam" id="PF09648">
    <property type="entry name" value="YycI"/>
    <property type="match status" value="1"/>
</dbReference>
<comment type="caution">
    <text evidence="3">The sequence shown here is derived from an EMBL/GenBank/DDBJ whole genome shotgun (WGS) entry which is preliminary data.</text>
</comment>
<sequence length="263" mass="29576">MDFRRIEWIFLIVFVGLNIFLGISFFQSQEVDQAVSESTNSEIVADIQRDQIKLPQLSTKTPTGGYLASQANNVLMNNRSQLVDIDTTITNNSTLHATLRAPLPVKKDKAVATLKAWMQAPEHVLYGRHYQYAESLSSGNHYVFSQQIQGHKIYDRRAQITFSVANGKLTGYTQTYIAKMSVLKSNVELTSAQEAVLTLYKDNELANNAKVEWVELAYNYLLDTKGSTVYVPTWFVGVENQGAKSVTIKKLNAITKTVVKERD</sequence>
<evidence type="ECO:0000259" key="2">
    <source>
        <dbReference type="Pfam" id="PF09648"/>
    </source>
</evidence>
<keyword evidence="1" id="KW-0472">Membrane</keyword>
<evidence type="ECO:0000313" key="4">
    <source>
        <dbReference type="Proteomes" id="UP001597252"/>
    </source>
</evidence>
<dbReference type="InterPro" id="IPR018604">
    <property type="entry name" value="YycI-like"/>
</dbReference>
<dbReference type="Proteomes" id="UP001597252">
    <property type="component" value="Unassembled WGS sequence"/>
</dbReference>